<evidence type="ECO:0000256" key="1">
    <source>
        <dbReference type="ARBA" id="ARBA00022450"/>
    </source>
</evidence>
<comment type="caution">
    <text evidence="7">The sequence shown here is derived from an EMBL/GenBank/DDBJ whole genome shotgun (WGS) entry which is preliminary data.</text>
</comment>
<dbReference type="GO" id="GO:0005737">
    <property type="term" value="C:cytoplasm"/>
    <property type="evidence" value="ECO:0007669"/>
    <property type="project" value="TreeGrafter"/>
</dbReference>
<dbReference type="GO" id="GO:0031177">
    <property type="term" value="F:phosphopantetheine binding"/>
    <property type="evidence" value="ECO:0007669"/>
    <property type="project" value="TreeGrafter"/>
</dbReference>
<evidence type="ECO:0000313" key="7">
    <source>
        <dbReference type="EMBL" id="RAL63969.1"/>
    </source>
</evidence>
<dbReference type="Gene3D" id="3.30.559.30">
    <property type="entry name" value="Nonribosomal peptide synthetase, condensation domain"/>
    <property type="match status" value="1"/>
</dbReference>
<evidence type="ECO:0000256" key="4">
    <source>
        <dbReference type="ARBA" id="ARBA00029454"/>
    </source>
</evidence>
<evidence type="ECO:0000256" key="5">
    <source>
        <dbReference type="SAM" id="MobiDB-lite"/>
    </source>
</evidence>
<feature type="region of interest" description="Disordered" evidence="5">
    <location>
        <begin position="1"/>
        <end position="22"/>
    </location>
</feature>
<comment type="similarity">
    <text evidence="4">Belongs to the NRP synthetase family.</text>
</comment>
<organism evidence="7 8">
    <name type="scientific">Monilinia fructigena</name>
    <dbReference type="NCBI Taxonomy" id="38457"/>
    <lineage>
        <taxon>Eukaryota</taxon>
        <taxon>Fungi</taxon>
        <taxon>Dikarya</taxon>
        <taxon>Ascomycota</taxon>
        <taxon>Pezizomycotina</taxon>
        <taxon>Leotiomycetes</taxon>
        <taxon>Helotiales</taxon>
        <taxon>Sclerotiniaceae</taxon>
        <taxon>Monilinia</taxon>
    </lineage>
</organism>
<evidence type="ECO:0000313" key="8">
    <source>
        <dbReference type="Proteomes" id="UP000249056"/>
    </source>
</evidence>
<dbReference type="Gene3D" id="3.30.559.10">
    <property type="entry name" value="Chloramphenicol acetyltransferase-like domain"/>
    <property type="match status" value="2"/>
</dbReference>
<keyword evidence="1" id="KW-0596">Phosphopantetheine</keyword>
<dbReference type="GO" id="GO:0043041">
    <property type="term" value="P:amino acid activation for nonribosomal peptide biosynthetic process"/>
    <property type="evidence" value="ECO:0007669"/>
    <property type="project" value="TreeGrafter"/>
</dbReference>
<dbReference type="InterPro" id="IPR023213">
    <property type="entry name" value="CAT-like_dom_sf"/>
</dbReference>
<feature type="domain" description="Condensation" evidence="6">
    <location>
        <begin position="108"/>
        <end position="272"/>
    </location>
</feature>
<evidence type="ECO:0000256" key="3">
    <source>
        <dbReference type="ARBA" id="ARBA00022598"/>
    </source>
</evidence>
<gene>
    <name evidence="7" type="ORF">DID88_003157</name>
</gene>
<dbReference type="GO" id="GO:0016874">
    <property type="term" value="F:ligase activity"/>
    <property type="evidence" value="ECO:0007669"/>
    <property type="project" value="UniProtKB-KW"/>
</dbReference>
<name>A0A395J036_9HELO</name>
<keyword evidence="2" id="KW-0597">Phosphoprotein</keyword>
<dbReference type="Pfam" id="PF00668">
    <property type="entry name" value="Condensation"/>
    <property type="match status" value="1"/>
</dbReference>
<keyword evidence="8" id="KW-1185">Reference proteome</keyword>
<dbReference type="EMBL" id="QKRW01000016">
    <property type="protein sequence ID" value="RAL63969.1"/>
    <property type="molecule type" value="Genomic_DNA"/>
</dbReference>
<dbReference type="GO" id="GO:0044550">
    <property type="term" value="P:secondary metabolite biosynthetic process"/>
    <property type="evidence" value="ECO:0007669"/>
    <property type="project" value="TreeGrafter"/>
</dbReference>
<dbReference type="OrthoDB" id="416786at2759"/>
<sequence length="294" mass="33216">MAKTIDNLRTQTPPTEINNGLVPLGKHRVSPIEREWWEKYRLNVGTSSFNVTYACSVDSNVVDTDKLISAWNTVLARHRILRCRYVKTGQRGSLRRGYDRFPPQIKTVLLKEVTTLYSGNLLSPVEHTYMDTTQWSTTPTPAESKWWEEYLHGASKIYTLPNLLERTTYAGRTRLTKLPRISPMKSSSSLKNKKVTLHQLALGAVALSLQHDQNDVDVILGGPYLNRGAKDLDTVGLFLEPLPIRVRHPMTAQSTASYLRAVQASSQEAIAHAIPWTKSSARLQQKHISQIILF</sequence>
<proteinExistence type="inferred from homology"/>
<dbReference type="AlphaFoldDB" id="A0A395J036"/>
<evidence type="ECO:0000259" key="6">
    <source>
        <dbReference type="Pfam" id="PF00668"/>
    </source>
</evidence>
<feature type="compositionally biased region" description="Polar residues" evidence="5">
    <location>
        <begin position="7"/>
        <end position="18"/>
    </location>
</feature>
<protein>
    <recommendedName>
        <fullName evidence="6">Condensation domain-containing protein</fullName>
    </recommendedName>
</protein>
<dbReference type="PANTHER" id="PTHR45527:SF11">
    <property type="entry name" value="NONRIBOSOMAL PEPTIDE SYNTHETASE 5"/>
    <property type="match status" value="1"/>
</dbReference>
<dbReference type="Proteomes" id="UP000249056">
    <property type="component" value="Unassembled WGS sequence"/>
</dbReference>
<dbReference type="InterPro" id="IPR001242">
    <property type="entry name" value="Condensation_dom"/>
</dbReference>
<evidence type="ECO:0000256" key="2">
    <source>
        <dbReference type="ARBA" id="ARBA00022553"/>
    </source>
</evidence>
<dbReference type="PANTHER" id="PTHR45527">
    <property type="entry name" value="NONRIBOSOMAL PEPTIDE SYNTHETASE"/>
    <property type="match status" value="1"/>
</dbReference>
<accession>A0A395J036</accession>
<reference evidence="7 8" key="1">
    <citation type="submission" date="2018-06" db="EMBL/GenBank/DDBJ databases">
        <title>Genome Sequence of the Brown Rot Fungal Pathogen Monilinia fructigena.</title>
        <authorList>
            <person name="Landi L."/>
            <person name="De Miccolis Angelini R.M."/>
            <person name="Pollastro S."/>
            <person name="Abate D."/>
            <person name="Faretra F."/>
            <person name="Romanazzi G."/>
        </authorList>
    </citation>
    <scope>NUCLEOTIDE SEQUENCE [LARGE SCALE GENOMIC DNA]</scope>
    <source>
        <strain evidence="7 8">Mfrg269</strain>
    </source>
</reference>
<keyword evidence="3" id="KW-0436">Ligase</keyword>
<dbReference type="SUPFAM" id="SSF52777">
    <property type="entry name" value="CoA-dependent acyltransferases"/>
    <property type="match status" value="2"/>
</dbReference>